<dbReference type="AlphaFoldDB" id="A0AAN8F9J6"/>
<accession>A0AAN8F9J6</accession>
<name>A0AAN8F9J6_TRICO</name>
<evidence type="ECO:0000313" key="1">
    <source>
        <dbReference type="EMBL" id="KAK5975546.1"/>
    </source>
</evidence>
<evidence type="ECO:0000313" key="2">
    <source>
        <dbReference type="Proteomes" id="UP001331761"/>
    </source>
</evidence>
<gene>
    <name evidence="1" type="ORF">GCK32_021016</name>
</gene>
<reference evidence="1 2" key="1">
    <citation type="submission" date="2019-10" db="EMBL/GenBank/DDBJ databases">
        <title>Assembly and Annotation for the nematode Trichostrongylus colubriformis.</title>
        <authorList>
            <person name="Martin J."/>
        </authorList>
    </citation>
    <scope>NUCLEOTIDE SEQUENCE [LARGE SCALE GENOMIC DNA]</scope>
    <source>
        <strain evidence="1">G859</strain>
        <tissue evidence="1">Whole worm</tissue>
    </source>
</reference>
<proteinExistence type="predicted"/>
<dbReference type="Proteomes" id="UP001331761">
    <property type="component" value="Unassembled WGS sequence"/>
</dbReference>
<keyword evidence="2" id="KW-1185">Reference proteome</keyword>
<comment type="caution">
    <text evidence="1">The sequence shown here is derived from an EMBL/GenBank/DDBJ whole genome shotgun (WGS) entry which is preliminary data.</text>
</comment>
<sequence length="76" mass="8770">MILRQDCVPLLHAIDQPRSNLRHHLEIEAASLNRTYPGTLDYLEQDVSHAREETEAVGTNKKTPEKTTFFNLLLRI</sequence>
<feature type="non-terminal residue" evidence="1">
    <location>
        <position position="76"/>
    </location>
</feature>
<organism evidence="1 2">
    <name type="scientific">Trichostrongylus colubriformis</name>
    <name type="common">Black scour worm</name>
    <dbReference type="NCBI Taxonomy" id="6319"/>
    <lineage>
        <taxon>Eukaryota</taxon>
        <taxon>Metazoa</taxon>
        <taxon>Ecdysozoa</taxon>
        <taxon>Nematoda</taxon>
        <taxon>Chromadorea</taxon>
        <taxon>Rhabditida</taxon>
        <taxon>Rhabditina</taxon>
        <taxon>Rhabditomorpha</taxon>
        <taxon>Strongyloidea</taxon>
        <taxon>Trichostrongylidae</taxon>
        <taxon>Trichostrongylus</taxon>
    </lineage>
</organism>
<protein>
    <submittedName>
        <fullName evidence="1">Uncharacterized protein</fullName>
    </submittedName>
</protein>
<dbReference type="EMBL" id="WIXE01012914">
    <property type="protein sequence ID" value="KAK5975546.1"/>
    <property type="molecule type" value="Genomic_DNA"/>
</dbReference>